<evidence type="ECO:0000256" key="7">
    <source>
        <dbReference type="RuleBase" id="RU365084"/>
    </source>
</evidence>
<dbReference type="GO" id="GO:0030234">
    <property type="term" value="F:enzyme regulator activity"/>
    <property type="evidence" value="ECO:0007669"/>
    <property type="project" value="UniProtKB-UniRule"/>
</dbReference>
<comment type="function">
    <text evidence="7">Regulatory subunit of the dolichol-phosphate mannose (DPM) synthase complex; essential for the ER localization.</text>
</comment>
<evidence type="ECO:0000256" key="4">
    <source>
        <dbReference type="ARBA" id="ARBA00022824"/>
    </source>
</evidence>
<keyword evidence="3 7" id="KW-0812">Transmembrane</keyword>
<feature type="non-terminal residue" evidence="8">
    <location>
        <position position="1"/>
    </location>
</feature>
<dbReference type="InterPro" id="IPR009914">
    <property type="entry name" value="DPM2"/>
</dbReference>
<dbReference type="PANTHER" id="PTHR15039">
    <property type="entry name" value="DOLICHOL PHOSPHATE-MANNOSE BIOSYNTHESIS REGULATORY PROTEIN"/>
    <property type="match status" value="1"/>
</dbReference>
<keyword evidence="9" id="KW-1185">Reference proteome</keyword>
<dbReference type="GeneID" id="77726444"/>
<dbReference type="AlphaFoldDB" id="A0AA38HB87"/>
<comment type="pathway">
    <text evidence="7">Protein modification; protein glycosylation.</text>
</comment>
<organism evidence="8 9">
    <name type="scientific">Dioszegia hungarica</name>
    <dbReference type="NCBI Taxonomy" id="4972"/>
    <lineage>
        <taxon>Eukaryota</taxon>
        <taxon>Fungi</taxon>
        <taxon>Dikarya</taxon>
        <taxon>Basidiomycota</taxon>
        <taxon>Agaricomycotina</taxon>
        <taxon>Tremellomycetes</taxon>
        <taxon>Tremellales</taxon>
        <taxon>Bulleribasidiaceae</taxon>
        <taxon>Dioszegia</taxon>
    </lineage>
</organism>
<comment type="subunit">
    <text evidence="7">Component of the dolichol-phosphate mannose (DPM) synthase complex.</text>
</comment>
<dbReference type="EMBL" id="JAKWFO010000005">
    <property type="protein sequence ID" value="KAI9636394.1"/>
    <property type="molecule type" value="Genomic_DNA"/>
</dbReference>
<dbReference type="GO" id="GO:0005789">
    <property type="term" value="C:endoplasmic reticulum membrane"/>
    <property type="evidence" value="ECO:0007669"/>
    <property type="project" value="UniProtKB-SubCell"/>
</dbReference>
<evidence type="ECO:0000256" key="6">
    <source>
        <dbReference type="ARBA" id="ARBA00023136"/>
    </source>
</evidence>
<dbReference type="GO" id="GO:0006506">
    <property type="term" value="P:GPI anchor biosynthetic process"/>
    <property type="evidence" value="ECO:0007669"/>
    <property type="project" value="TreeGrafter"/>
</dbReference>
<keyword evidence="6 7" id="KW-0472">Membrane</keyword>
<name>A0AA38HB87_9TREE</name>
<accession>A0AA38HB87</accession>
<dbReference type="Proteomes" id="UP001164286">
    <property type="component" value="Unassembled WGS sequence"/>
</dbReference>
<dbReference type="RefSeq" id="XP_052946171.1">
    <property type="nucleotide sequence ID" value="XM_053087243.1"/>
</dbReference>
<dbReference type="PANTHER" id="PTHR15039:SF11">
    <property type="entry name" value="DOLICHOL PHOSPHATE-MANNOSE BIOSYNTHESIS REGULATORY PROTEIN"/>
    <property type="match status" value="1"/>
</dbReference>
<comment type="subcellular location">
    <subcellularLocation>
        <location evidence="1 7">Endoplasmic reticulum membrane</location>
        <topology evidence="1 7">Multi-pass membrane protein</topology>
    </subcellularLocation>
</comment>
<dbReference type="Pfam" id="PF07297">
    <property type="entry name" value="DPM2"/>
    <property type="match status" value="1"/>
</dbReference>
<feature type="transmembrane region" description="Helical" evidence="7">
    <location>
        <begin position="50"/>
        <end position="70"/>
    </location>
</feature>
<evidence type="ECO:0000256" key="5">
    <source>
        <dbReference type="ARBA" id="ARBA00022989"/>
    </source>
</evidence>
<comment type="similarity">
    <text evidence="2 7">Belongs to the DPM2 family.</text>
</comment>
<keyword evidence="5 7" id="KW-1133">Transmembrane helix</keyword>
<evidence type="ECO:0000313" key="8">
    <source>
        <dbReference type="EMBL" id="KAI9636394.1"/>
    </source>
</evidence>
<gene>
    <name evidence="8" type="ORF">MKK02DRAFT_26714</name>
</gene>
<feature type="transmembrane region" description="Helical" evidence="7">
    <location>
        <begin position="7"/>
        <end position="30"/>
    </location>
</feature>
<sequence>ASDKVLGATMLAVALVVFGYYTTWALFLPFLPESSPLQSFFPAREWAVRLPVLLLLSGMIGVSLFFGKVAMAEARKKRRSAGKAA</sequence>
<dbReference type="GO" id="GO:0033185">
    <property type="term" value="C:dolichol-phosphate-mannose synthase complex"/>
    <property type="evidence" value="ECO:0007669"/>
    <property type="project" value="TreeGrafter"/>
</dbReference>
<evidence type="ECO:0000256" key="3">
    <source>
        <dbReference type="ARBA" id="ARBA00022692"/>
    </source>
</evidence>
<keyword evidence="4 7" id="KW-0256">Endoplasmic reticulum</keyword>
<proteinExistence type="inferred from homology"/>
<protein>
    <recommendedName>
        <fullName evidence="7">Dolichol phosphate-mannose biosynthesis regulatory protein</fullName>
    </recommendedName>
</protein>
<reference evidence="8" key="1">
    <citation type="journal article" date="2022" name="G3 (Bethesda)">
        <title>High quality genome of the basidiomycete yeast Dioszegia hungarica PDD-24b-2 isolated from cloud water.</title>
        <authorList>
            <person name="Jarrige D."/>
            <person name="Haridas S."/>
            <person name="Bleykasten-Grosshans C."/>
            <person name="Joly M."/>
            <person name="Nadalig T."/>
            <person name="Sancelme M."/>
            <person name="Vuilleumier S."/>
            <person name="Grigoriev I.V."/>
            <person name="Amato P."/>
            <person name="Bringel F."/>
        </authorList>
    </citation>
    <scope>NUCLEOTIDE SEQUENCE</scope>
    <source>
        <strain evidence="8">PDD-24b-2</strain>
    </source>
</reference>
<dbReference type="GO" id="GO:0180047">
    <property type="term" value="P:dolichol phosphate mannose biosynthetic process"/>
    <property type="evidence" value="ECO:0007669"/>
    <property type="project" value="InterPro"/>
</dbReference>
<evidence type="ECO:0000313" key="9">
    <source>
        <dbReference type="Proteomes" id="UP001164286"/>
    </source>
</evidence>
<evidence type="ECO:0000256" key="2">
    <source>
        <dbReference type="ARBA" id="ARBA00005478"/>
    </source>
</evidence>
<comment type="caution">
    <text evidence="8">The sequence shown here is derived from an EMBL/GenBank/DDBJ whole genome shotgun (WGS) entry which is preliminary data.</text>
</comment>
<evidence type="ECO:0000256" key="1">
    <source>
        <dbReference type="ARBA" id="ARBA00004477"/>
    </source>
</evidence>